<feature type="region of interest" description="Disordered" evidence="1">
    <location>
        <begin position="1"/>
        <end position="24"/>
    </location>
</feature>
<dbReference type="AlphaFoldDB" id="A0A4R5QFI5"/>
<dbReference type="EMBL" id="SMSJ01000015">
    <property type="protein sequence ID" value="TDH62000.1"/>
    <property type="molecule type" value="Genomic_DNA"/>
</dbReference>
<evidence type="ECO:0000256" key="1">
    <source>
        <dbReference type="SAM" id="MobiDB-lite"/>
    </source>
</evidence>
<sequence>MSEADRVFSRMTTPGRPRSAEDKQFLHVTSRRRGAVAGQSRVVEVVHRRSGGMAAPAEPAPSASWPEGDQGRSALALPSAEDPAPTAAPVAPVGHLMPGWEPLLRPVEPTEPAGKIPAGMRSRPPVAKPERPVKRTASTPRAFADPFAVDDSGANCIRCGYLVSPAREKRGLMTCARCR</sequence>
<feature type="region of interest" description="Disordered" evidence="1">
    <location>
        <begin position="49"/>
        <end position="139"/>
    </location>
</feature>
<dbReference type="OrthoDB" id="7282256at2"/>
<organism evidence="2 3">
    <name type="scientific">Dankookia rubra</name>
    <dbReference type="NCBI Taxonomy" id="1442381"/>
    <lineage>
        <taxon>Bacteria</taxon>
        <taxon>Pseudomonadati</taxon>
        <taxon>Pseudomonadota</taxon>
        <taxon>Alphaproteobacteria</taxon>
        <taxon>Acetobacterales</taxon>
        <taxon>Roseomonadaceae</taxon>
        <taxon>Dankookia</taxon>
    </lineage>
</organism>
<dbReference type="RefSeq" id="WP_133289152.1">
    <property type="nucleotide sequence ID" value="NZ_SMSJ01000015.1"/>
</dbReference>
<reference evidence="2 3" key="1">
    <citation type="journal article" date="2016" name="J. Microbiol.">
        <title>Dankookia rubra gen. nov., sp. nov., an alphaproteobacterium isolated from sediment of a shallow stream.</title>
        <authorList>
            <person name="Kim W.H."/>
            <person name="Kim D.H."/>
            <person name="Kang K."/>
            <person name="Ahn T.Y."/>
        </authorList>
    </citation>
    <scope>NUCLEOTIDE SEQUENCE [LARGE SCALE GENOMIC DNA]</scope>
    <source>
        <strain evidence="2 3">JCM30602</strain>
    </source>
</reference>
<protein>
    <submittedName>
        <fullName evidence="2">Uncharacterized protein</fullName>
    </submittedName>
</protein>
<accession>A0A4R5QFI5</accession>
<keyword evidence="3" id="KW-1185">Reference proteome</keyword>
<comment type="caution">
    <text evidence="2">The sequence shown here is derived from an EMBL/GenBank/DDBJ whole genome shotgun (WGS) entry which is preliminary data.</text>
</comment>
<evidence type="ECO:0000313" key="2">
    <source>
        <dbReference type="EMBL" id="TDH62000.1"/>
    </source>
</evidence>
<dbReference type="Proteomes" id="UP000295096">
    <property type="component" value="Unassembled WGS sequence"/>
</dbReference>
<evidence type="ECO:0000313" key="3">
    <source>
        <dbReference type="Proteomes" id="UP000295096"/>
    </source>
</evidence>
<feature type="compositionally biased region" description="Low complexity" evidence="1">
    <location>
        <begin position="83"/>
        <end position="93"/>
    </location>
</feature>
<gene>
    <name evidence="2" type="ORF">E2C06_13595</name>
</gene>
<name>A0A4R5QFI5_9PROT</name>
<proteinExistence type="predicted"/>
<feature type="compositionally biased region" description="Low complexity" evidence="1">
    <location>
        <begin position="54"/>
        <end position="67"/>
    </location>
</feature>